<dbReference type="Proteomes" id="UP000324222">
    <property type="component" value="Unassembled WGS sequence"/>
</dbReference>
<accession>A0A5B7HZN7</accession>
<protein>
    <submittedName>
        <fullName evidence="2">Uncharacterized protein</fullName>
    </submittedName>
</protein>
<keyword evidence="3" id="KW-1185">Reference proteome</keyword>
<comment type="caution">
    <text evidence="2">The sequence shown here is derived from an EMBL/GenBank/DDBJ whole genome shotgun (WGS) entry which is preliminary data.</text>
</comment>
<proteinExistence type="predicted"/>
<reference evidence="2 3" key="1">
    <citation type="submission" date="2019-05" db="EMBL/GenBank/DDBJ databases">
        <title>Another draft genome of Portunus trituberculatus and its Hox gene families provides insights of decapod evolution.</title>
        <authorList>
            <person name="Jeong J.-H."/>
            <person name="Song I."/>
            <person name="Kim S."/>
            <person name="Choi T."/>
            <person name="Kim D."/>
            <person name="Ryu S."/>
            <person name="Kim W."/>
        </authorList>
    </citation>
    <scope>NUCLEOTIDE SEQUENCE [LARGE SCALE GENOMIC DNA]</scope>
    <source>
        <tissue evidence="2">Muscle</tissue>
    </source>
</reference>
<gene>
    <name evidence="2" type="ORF">E2C01_069851</name>
</gene>
<organism evidence="2 3">
    <name type="scientific">Portunus trituberculatus</name>
    <name type="common">Swimming crab</name>
    <name type="synonym">Neptunus trituberculatus</name>
    <dbReference type="NCBI Taxonomy" id="210409"/>
    <lineage>
        <taxon>Eukaryota</taxon>
        <taxon>Metazoa</taxon>
        <taxon>Ecdysozoa</taxon>
        <taxon>Arthropoda</taxon>
        <taxon>Crustacea</taxon>
        <taxon>Multicrustacea</taxon>
        <taxon>Malacostraca</taxon>
        <taxon>Eumalacostraca</taxon>
        <taxon>Eucarida</taxon>
        <taxon>Decapoda</taxon>
        <taxon>Pleocyemata</taxon>
        <taxon>Brachyura</taxon>
        <taxon>Eubrachyura</taxon>
        <taxon>Portunoidea</taxon>
        <taxon>Portunidae</taxon>
        <taxon>Portuninae</taxon>
        <taxon>Portunus</taxon>
    </lineage>
</organism>
<evidence type="ECO:0000313" key="2">
    <source>
        <dbReference type="EMBL" id="MPC75463.1"/>
    </source>
</evidence>
<name>A0A5B7HZN7_PORTR</name>
<dbReference type="EMBL" id="VSRR010041170">
    <property type="protein sequence ID" value="MPC75463.1"/>
    <property type="molecule type" value="Genomic_DNA"/>
</dbReference>
<sequence>MKPGTIMIDFERATLQAATNTFPTATVNEYFYLYGRISSGRSRANSYRSNTKRTVTLSSKPE</sequence>
<evidence type="ECO:0000313" key="3">
    <source>
        <dbReference type="Proteomes" id="UP000324222"/>
    </source>
</evidence>
<dbReference type="AlphaFoldDB" id="A0A5B7HZN7"/>
<evidence type="ECO:0000256" key="1">
    <source>
        <dbReference type="SAM" id="MobiDB-lite"/>
    </source>
</evidence>
<feature type="region of interest" description="Disordered" evidence="1">
    <location>
        <begin position="41"/>
        <end position="62"/>
    </location>
</feature>